<dbReference type="InterPro" id="IPR001789">
    <property type="entry name" value="Sig_transdc_resp-reg_receiver"/>
</dbReference>
<evidence type="ECO:0000259" key="2">
    <source>
        <dbReference type="PROSITE" id="PS50110"/>
    </source>
</evidence>
<dbReference type="SMART" id="SM00850">
    <property type="entry name" value="LytTR"/>
    <property type="match status" value="1"/>
</dbReference>
<evidence type="ECO:0000259" key="3">
    <source>
        <dbReference type="PROSITE" id="PS50930"/>
    </source>
</evidence>
<protein>
    <submittedName>
        <fullName evidence="4">Response regulator transcription factor</fullName>
    </submittedName>
</protein>
<dbReference type="Pfam" id="PF04397">
    <property type="entry name" value="LytTR"/>
    <property type="match status" value="1"/>
</dbReference>
<gene>
    <name evidence="4" type="ORF">IPP15_21615</name>
</gene>
<keyword evidence="1" id="KW-0597">Phosphoprotein</keyword>
<dbReference type="PROSITE" id="PS50930">
    <property type="entry name" value="HTH_LYTTR"/>
    <property type="match status" value="1"/>
</dbReference>
<evidence type="ECO:0000256" key="1">
    <source>
        <dbReference type="PROSITE-ProRule" id="PRU00169"/>
    </source>
</evidence>
<dbReference type="InterPro" id="IPR007492">
    <property type="entry name" value="LytTR_DNA-bd_dom"/>
</dbReference>
<dbReference type="Gene3D" id="3.40.50.2300">
    <property type="match status" value="1"/>
</dbReference>
<dbReference type="PANTHER" id="PTHR37299">
    <property type="entry name" value="TRANSCRIPTIONAL REGULATOR-RELATED"/>
    <property type="match status" value="1"/>
</dbReference>
<dbReference type="Proteomes" id="UP000808337">
    <property type="component" value="Unassembled WGS sequence"/>
</dbReference>
<feature type="domain" description="Response regulatory" evidence="2">
    <location>
        <begin position="6"/>
        <end position="119"/>
    </location>
</feature>
<evidence type="ECO:0000313" key="5">
    <source>
        <dbReference type="Proteomes" id="UP000808337"/>
    </source>
</evidence>
<accession>A0A9D7XVQ6</accession>
<dbReference type="PANTHER" id="PTHR37299:SF1">
    <property type="entry name" value="STAGE 0 SPORULATION PROTEIN A HOMOLOG"/>
    <property type="match status" value="1"/>
</dbReference>
<name>A0A9D7XVQ6_9BACT</name>
<reference evidence="4 5" key="1">
    <citation type="submission" date="2020-10" db="EMBL/GenBank/DDBJ databases">
        <title>Connecting structure to function with the recovery of over 1000 high-quality activated sludge metagenome-assembled genomes encoding full-length rRNA genes using long-read sequencing.</title>
        <authorList>
            <person name="Singleton C.M."/>
            <person name="Petriglieri F."/>
            <person name="Kristensen J.M."/>
            <person name="Kirkegaard R.H."/>
            <person name="Michaelsen T.Y."/>
            <person name="Andersen M.H."/>
            <person name="Karst S.M."/>
            <person name="Dueholm M.S."/>
            <person name="Nielsen P.H."/>
            <person name="Albertsen M."/>
        </authorList>
    </citation>
    <scope>NUCLEOTIDE SEQUENCE [LARGE SCALE GENOMIC DNA]</scope>
    <source>
        <strain evidence="4">Ribe_18-Q3-R11-54_MAXAC.273</strain>
    </source>
</reference>
<feature type="modified residue" description="4-aspartylphosphate" evidence="1">
    <location>
        <position position="58"/>
    </location>
</feature>
<dbReference type="PROSITE" id="PS50110">
    <property type="entry name" value="RESPONSE_REGULATORY"/>
    <property type="match status" value="1"/>
</dbReference>
<dbReference type="Gene3D" id="2.40.50.1020">
    <property type="entry name" value="LytTr DNA-binding domain"/>
    <property type="match status" value="1"/>
</dbReference>
<dbReference type="AlphaFoldDB" id="A0A9D7XVQ6"/>
<dbReference type="GO" id="GO:0003677">
    <property type="term" value="F:DNA binding"/>
    <property type="evidence" value="ECO:0007669"/>
    <property type="project" value="InterPro"/>
</dbReference>
<dbReference type="Pfam" id="PF00072">
    <property type="entry name" value="Response_reg"/>
    <property type="match status" value="1"/>
</dbReference>
<sequence>MNKNITAIAIDDEDLCNKALEVEVRKYCPEIKMIGSFTDPREGMQAITDLQPDIVFLDIEMPWLNGFELLDKLQPIRFEVIFVTAYNEYAIKAFRSKVLDYLLKPVEPADLVDAVYRAIEKIHRKSRSEELEILLSRYASSHLTDILSIPTQEGLEFLNKKEIMYCEAEGNYTYIFTQDDKKRLVPKTLKDIEAMINDAGFLRIHQSFLANIAYLKSYLRQDGGFIELKNGKQLPVSRAKKEDLLNKFRE</sequence>
<dbReference type="SUPFAM" id="SSF52172">
    <property type="entry name" value="CheY-like"/>
    <property type="match status" value="1"/>
</dbReference>
<dbReference type="SMART" id="SM00448">
    <property type="entry name" value="REC"/>
    <property type="match status" value="1"/>
</dbReference>
<dbReference type="InterPro" id="IPR011006">
    <property type="entry name" value="CheY-like_superfamily"/>
</dbReference>
<proteinExistence type="predicted"/>
<organism evidence="4 5">
    <name type="scientific">Candidatus Opimibacter skivensis</name>
    <dbReference type="NCBI Taxonomy" id="2982028"/>
    <lineage>
        <taxon>Bacteria</taxon>
        <taxon>Pseudomonadati</taxon>
        <taxon>Bacteroidota</taxon>
        <taxon>Saprospiria</taxon>
        <taxon>Saprospirales</taxon>
        <taxon>Saprospiraceae</taxon>
        <taxon>Candidatus Opimibacter</taxon>
    </lineage>
</organism>
<comment type="caution">
    <text evidence="4">The sequence shown here is derived from an EMBL/GenBank/DDBJ whole genome shotgun (WGS) entry which is preliminary data.</text>
</comment>
<dbReference type="EMBL" id="JADKGY010000032">
    <property type="protein sequence ID" value="MBK9984927.1"/>
    <property type="molecule type" value="Genomic_DNA"/>
</dbReference>
<feature type="domain" description="HTH LytTR-type" evidence="3">
    <location>
        <begin position="147"/>
        <end position="250"/>
    </location>
</feature>
<dbReference type="InterPro" id="IPR046947">
    <property type="entry name" value="LytR-like"/>
</dbReference>
<evidence type="ECO:0000313" key="4">
    <source>
        <dbReference type="EMBL" id="MBK9984927.1"/>
    </source>
</evidence>
<dbReference type="GO" id="GO:0000156">
    <property type="term" value="F:phosphorelay response regulator activity"/>
    <property type="evidence" value="ECO:0007669"/>
    <property type="project" value="InterPro"/>
</dbReference>